<proteinExistence type="predicted"/>
<feature type="domain" description="DUF2202" evidence="2">
    <location>
        <begin position="48"/>
        <end position="169"/>
    </location>
</feature>
<gene>
    <name evidence="3" type="ORF">EJA10_03860</name>
</gene>
<reference evidence="4" key="1">
    <citation type="submission" date="2018-12" db="EMBL/GenBank/DDBJ databases">
        <title>Bacillus chawlae sp. nov., Bacillus glennii sp. nov., and Bacillus saganii sp. nov. Isolated from the Vehicle Assembly Building at Kennedy Space Center where the Viking Spacecraft were Assembled.</title>
        <authorList>
            <person name="Seuylemezian A."/>
            <person name="Vaishampayan P."/>
        </authorList>
    </citation>
    <scope>NUCLEOTIDE SEQUENCE [LARGE SCALE GENOMIC DNA]</scope>
    <source>
        <strain evidence="4">DSM 13966</strain>
    </source>
</reference>
<protein>
    <submittedName>
        <fullName evidence="3">DUF2202 domain-containing protein</fullName>
    </submittedName>
</protein>
<feature type="chain" id="PRO_5019508903" evidence="1">
    <location>
        <begin position="25"/>
        <end position="173"/>
    </location>
</feature>
<dbReference type="SUPFAM" id="SSF47240">
    <property type="entry name" value="Ferritin-like"/>
    <property type="match status" value="1"/>
</dbReference>
<dbReference type="Proteomes" id="UP000279911">
    <property type="component" value="Unassembled WGS sequence"/>
</dbReference>
<evidence type="ECO:0000256" key="1">
    <source>
        <dbReference type="SAM" id="SignalP"/>
    </source>
</evidence>
<accession>A0A427TWJ1</accession>
<dbReference type="RefSeq" id="WP_125478682.1">
    <property type="nucleotide sequence ID" value="NZ_RSFW01000006.1"/>
</dbReference>
<name>A0A427TWJ1_9BACI</name>
<dbReference type="InterPro" id="IPR009078">
    <property type="entry name" value="Ferritin-like_SF"/>
</dbReference>
<evidence type="ECO:0000313" key="4">
    <source>
        <dbReference type="Proteomes" id="UP000279911"/>
    </source>
</evidence>
<dbReference type="AlphaFoldDB" id="A0A427TWJ1"/>
<evidence type="ECO:0000259" key="2">
    <source>
        <dbReference type="Pfam" id="PF09968"/>
    </source>
</evidence>
<dbReference type="InterPro" id="IPR012347">
    <property type="entry name" value="Ferritin-like"/>
</dbReference>
<dbReference type="Gene3D" id="1.20.1260.10">
    <property type="match status" value="1"/>
</dbReference>
<dbReference type="Pfam" id="PF09968">
    <property type="entry name" value="DUF2202"/>
    <property type="match status" value="1"/>
</dbReference>
<comment type="caution">
    <text evidence="3">The sequence shown here is derived from an EMBL/GenBank/DDBJ whole genome shotgun (WGS) entry which is preliminary data.</text>
</comment>
<evidence type="ECO:0000313" key="3">
    <source>
        <dbReference type="EMBL" id="RSD28720.1"/>
    </source>
</evidence>
<feature type="signal peptide" evidence="1">
    <location>
        <begin position="1"/>
        <end position="24"/>
    </location>
</feature>
<dbReference type="CDD" id="cd01048">
    <property type="entry name" value="Ferritin_like_AB2"/>
    <property type="match status" value="1"/>
</dbReference>
<keyword evidence="1" id="KW-0732">Signal</keyword>
<dbReference type="OrthoDB" id="573482at2"/>
<sequence>MKFKFGLLMVCLILSYGLSGNASAQTPVPPDFGAKGALQDSSITLEEALVYAIQDEYLAQARYDAIIGKFGNVRTFTNIKAAEQRHISALVNLFQKYNIKIPDNNASQYVTAPETLKDAYKQGVDGEIENIAMYDKLKGIPSLPEDVKAVFTQLGNASKNHLEAFRRGLGRGH</sequence>
<organism evidence="3 4">
    <name type="scientific">Mesobacillus subterraneus</name>
    <dbReference type="NCBI Taxonomy" id="285983"/>
    <lineage>
        <taxon>Bacteria</taxon>
        <taxon>Bacillati</taxon>
        <taxon>Bacillota</taxon>
        <taxon>Bacilli</taxon>
        <taxon>Bacillales</taxon>
        <taxon>Bacillaceae</taxon>
        <taxon>Mesobacillus</taxon>
    </lineage>
</organism>
<dbReference type="InterPro" id="IPR019243">
    <property type="entry name" value="DUF2202"/>
</dbReference>
<dbReference type="EMBL" id="RSFW01000006">
    <property type="protein sequence ID" value="RSD28720.1"/>
    <property type="molecule type" value="Genomic_DNA"/>
</dbReference>